<dbReference type="EMBL" id="CM046120">
    <property type="protein sequence ID" value="KAI8437723.1"/>
    <property type="molecule type" value="Genomic_DNA"/>
</dbReference>
<name>A0ACC0KN28_CHOFU</name>
<gene>
    <name evidence="1" type="ORF">MSG28_011957</name>
</gene>
<comment type="caution">
    <text evidence="1">The sequence shown here is derived from an EMBL/GenBank/DDBJ whole genome shotgun (WGS) entry which is preliminary data.</text>
</comment>
<evidence type="ECO:0000313" key="2">
    <source>
        <dbReference type="Proteomes" id="UP001064048"/>
    </source>
</evidence>
<dbReference type="Proteomes" id="UP001064048">
    <property type="component" value="Chromosome 20"/>
</dbReference>
<reference evidence="1 2" key="1">
    <citation type="journal article" date="2022" name="Genome Biol. Evol.">
        <title>The Spruce Budworm Genome: Reconstructing the Evolutionary History of Antifreeze Proteins.</title>
        <authorList>
            <person name="Beliveau C."/>
            <person name="Gagne P."/>
            <person name="Picq S."/>
            <person name="Vernygora O."/>
            <person name="Keeling C.I."/>
            <person name="Pinkney K."/>
            <person name="Doucet D."/>
            <person name="Wen F."/>
            <person name="Johnston J.S."/>
            <person name="Maaroufi H."/>
            <person name="Boyle B."/>
            <person name="Laroche J."/>
            <person name="Dewar K."/>
            <person name="Juretic N."/>
            <person name="Blackburn G."/>
            <person name="Nisole A."/>
            <person name="Brunet B."/>
            <person name="Brandao M."/>
            <person name="Lumley L."/>
            <person name="Duan J."/>
            <person name="Quan G."/>
            <person name="Lucarotti C.J."/>
            <person name="Roe A.D."/>
            <person name="Sperling F.A.H."/>
            <person name="Levesque R.C."/>
            <person name="Cusson M."/>
        </authorList>
    </citation>
    <scope>NUCLEOTIDE SEQUENCE [LARGE SCALE GENOMIC DNA]</scope>
    <source>
        <strain evidence="1">Glfc:IPQL:Cfum</strain>
    </source>
</reference>
<keyword evidence="2" id="KW-1185">Reference proteome</keyword>
<protein>
    <submittedName>
        <fullName evidence="1">Uncharacterized protein</fullName>
    </submittedName>
</protein>
<proteinExistence type="predicted"/>
<evidence type="ECO:0000313" key="1">
    <source>
        <dbReference type="EMBL" id="KAI8437723.1"/>
    </source>
</evidence>
<accession>A0ACC0KN28</accession>
<organism evidence="1 2">
    <name type="scientific">Choristoneura fumiferana</name>
    <name type="common">Spruce budworm moth</name>
    <name type="synonym">Archips fumiferana</name>
    <dbReference type="NCBI Taxonomy" id="7141"/>
    <lineage>
        <taxon>Eukaryota</taxon>
        <taxon>Metazoa</taxon>
        <taxon>Ecdysozoa</taxon>
        <taxon>Arthropoda</taxon>
        <taxon>Hexapoda</taxon>
        <taxon>Insecta</taxon>
        <taxon>Pterygota</taxon>
        <taxon>Neoptera</taxon>
        <taxon>Endopterygota</taxon>
        <taxon>Lepidoptera</taxon>
        <taxon>Glossata</taxon>
        <taxon>Ditrysia</taxon>
        <taxon>Tortricoidea</taxon>
        <taxon>Tortricidae</taxon>
        <taxon>Tortricinae</taxon>
        <taxon>Choristoneura</taxon>
    </lineage>
</organism>
<sequence>MVGSRVYVGGLPFGVRDRDLEKFFKGFGRIRDILIKNGYGFVEFEDYRDADDAVYELNGKELLGESRLHNFARSVWRANN</sequence>